<evidence type="ECO:0000313" key="3">
    <source>
        <dbReference type="Proteomes" id="UP000518752"/>
    </source>
</evidence>
<protein>
    <submittedName>
        <fullName evidence="2">Uncharacterized protein</fullName>
    </submittedName>
</protein>
<dbReference type="EMBL" id="JAACJN010000009">
    <property type="protein sequence ID" value="KAF5391642.1"/>
    <property type="molecule type" value="Genomic_DNA"/>
</dbReference>
<accession>A0A8H5MF39</accession>
<dbReference type="AlphaFoldDB" id="A0A8H5MF39"/>
<sequence length="363" mass="39532">MEIGGRPPLEHNRSSLSGNTVYYDALPYVHMAQNPDLPIANGKEQTNLNREPTVTGGTTILKPRLGSSSPPSKEIVDDDGDPEYADEPDHDHITAHPNGSEGWLPATDLPTPDRVMSPSSQPARSGSVLKKRRNGSIASGVERSRSTRSMVSTHSRRSMFTDAEGRPVNGSTFINGAGTTGPSATAVPIDDSLLKRMETADSALTGKQKKKIGKVEAKEGKRLSKVIRQESKVEKQSLEVAIRELSELQKLQQAAVKRESKAHTAHTKALAAFQKAEEVYLAARSKYEIAQAAMQVEGEILEIARNNARTATESMQEKGTEVDALRTIFGLDERERAVALTDLKGKPKEKATGKERKGSGFWR</sequence>
<evidence type="ECO:0000256" key="1">
    <source>
        <dbReference type="SAM" id="MobiDB-lite"/>
    </source>
</evidence>
<proteinExistence type="predicted"/>
<feature type="region of interest" description="Disordered" evidence="1">
    <location>
        <begin position="35"/>
        <end position="179"/>
    </location>
</feature>
<gene>
    <name evidence="2" type="ORF">D9757_002449</name>
</gene>
<keyword evidence="3" id="KW-1185">Reference proteome</keyword>
<feature type="compositionally biased region" description="Acidic residues" evidence="1">
    <location>
        <begin position="76"/>
        <end position="86"/>
    </location>
</feature>
<feature type="region of interest" description="Disordered" evidence="1">
    <location>
        <begin position="344"/>
        <end position="363"/>
    </location>
</feature>
<dbReference type="Proteomes" id="UP000518752">
    <property type="component" value="Unassembled WGS sequence"/>
</dbReference>
<name>A0A8H5MF39_9AGAR</name>
<evidence type="ECO:0000313" key="2">
    <source>
        <dbReference type="EMBL" id="KAF5391642.1"/>
    </source>
</evidence>
<comment type="caution">
    <text evidence="2">The sequence shown here is derived from an EMBL/GenBank/DDBJ whole genome shotgun (WGS) entry which is preliminary data.</text>
</comment>
<reference evidence="2 3" key="1">
    <citation type="journal article" date="2020" name="ISME J.">
        <title>Uncovering the hidden diversity of litter-decomposition mechanisms in mushroom-forming fungi.</title>
        <authorList>
            <person name="Floudas D."/>
            <person name="Bentzer J."/>
            <person name="Ahren D."/>
            <person name="Johansson T."/>
            <person name="Persson P."/>
            <person name="Tunlid A."/>
        </authorList>
    </citation>
    <scope>NUCLEOTIDE SEQUENCE [LARGE SCALE GENOMIC DNA]</scope>
    <source>
        <strain evidence="2 3">CBS 406.79</strain>
    </source>
</reference>
<dbReference type="OrthoDB" id="3267800at2759"/>
<feature type="compositionally biased region" description="Polar residues" evidence="1">
    <location>
        <begin position="43"/>
        <end position="58"/>
    </location>
</feature>
<organism evidence="2 3">
    <name type="scientific">Collybiopsis confluens</name>
    <dbReference type="NCBI Taxonomy" id="2823264"/>
    <lineage>
        <taxon>Eukaryota</taxon>
        <taxon>Fungi</taxon>
        <taxon>Dikarya</taxon>
        <taxon>Basidiomycota</taxon>
        <taxon>Agaricomycotina</taxon>
        <taxon>Agaricomycetes</taxon>
        <taxon>Agaricomycetidae</taxon>
        <taxon>Agaricales</taxon>
        <taxon>Marasmiineae</taxon>
        <taxon>Omphalotaceae</taxon>
        <taxon>Collybiopsis</taxon>
    </lineage>
</organism>